<dbReference type="InterPro" id="IPR036188">
    <property type="entry name" value="FAD/NAD-bd_sf"/>
</dbReference>
<reference evidence="12" key="1">
    <citation type="journal article" date="2021" name="PeerJ">
        <title>Extensive microbial diversity within the chicken gut microbiome revealed by metagenomics and culture.</title>
        <authorList>
            <person name="Gilroy R."/>
            <person name="Ravi A."/>
            <person name="Getino M."/>
            <person name="Pursley I."/>
            <person name="Horton D.L."/>
            <person name="Alikhan N.F."/>
            <person name="Baker D."/>
            <person name="Gharbi K."/>
            <person name="Hall N."/>
            <person name="Watson M."/>
            <person name="Adriaenssens E.M."/>
            <person name="Foster-Nyarko E."/>
            <person name="Jarju S."/>
            <person name="Secka A."/>
            <person name="Antonio M."/>
            <person name="Oren A."/>
            <person name="Chaudhuri R.R."/>
            <person name="La Ragione R."/>
            <person name="Hildebrand F."/>
            <person name="Pallen M.J."/>
        </authorList>
    </citation>
    <scope>NUCLEOTIDE SEQUENCE</scope>
    <source>
        <strain evidence="12">ChiGjej1B1-98</strain>
    </source>
</reference>
<dbReference type="SUPFAM" id="SSF51905">
    <property type="entry name" value="FAD/NAD(P)-binding domain"/>
    <property type="match status" value="1"/>
</dbReference>
<dbReference type="Gene3D" id="3.30.390.30">
    <property type="match status" value="1"/>
</dbReference>
<dbReference type="PRINTS" id="PR00411">
    <property type="entry name" value="PNDRDTASEI"/>
</dbReference>
<dbReference type="PRINTS" id="PR00368">
    <property type="entry name" value="FADPNR"/>
</dbReference>
<dbReference type="EMBL" id="DXDC01000468">
    <property type="protein sequence ID" value="HIY67660.1"/>
    <property type="molecule type" value="Genomic_DNA"/>
</dbReference>
<comment type="similarity">
    <text evidence="2 9">Belongs to the class-I pyridine nucleotide-disulfide oxidoreductase family.</text>
</comment>
<comment type="caution">
    <text evidence="12">The sequence shown here is derived from an EMBL/GenBank/DDBJ whole genome shotgun (WGS) entry which is preliminary data.</text>
</comment>
<sequence length="454" mass="48554">MPHVELAVLGAGSGNTVPGRAWKGRDVALFDDGEWFGGTCLNAGCIPTKMFVRVADIVLEAQHQGLGLDGSVPHPDWHAVQDRILGRTNDISLSGEAWRDKTTRLVRETSALTGDRTIVTASGEEFTADRLVLAAGSRPRPLGCDHDPRDILTSDSVMRVDELPSSMLIIGSGAVAVEFAHVFASFGTQVTIAARGPRLLRAYDELIGERFTELADARYRVLTNVSPLAVERDGEVLRTTFDNGDSVNTEVVLNASGRIPNTDRIAADRFDTDRANLLVTDDRMRVLRDGEPVDGVYALGDITSGFGLKHVANHQARIVEAQLAGRDERDTLVPVPGAVFAGPEVAHFGIHAADAPNDAVVVTQDYGSTAYGWALEDRTSFVRLIVGRDGTLLGAHILGPQASILLQPLVQAASYGRTVHGLARGQYWPHPALTEVVENALLQAEDALAAGGAA</sequence>
<evidence type="ECO:0000256" key="7">
    <source>
        <dbReference type="ARBA" id="ARBA00023157"/>
    </source>
</evidence>
<keyword evidence="3 9" id="KW-0285">Flavoprotein</keyword>
<dbReference type="GO" id="GO:0006103">
    <property type="term" value="P:2-oxoglutarate metabolic process"/>
    <property type="evidence" value="ECO:0007669"/>
    <property type="project" value="TreeGrafter"/>
</dbReference>
<evidence type="ECO:0000256" key="3">
    <source>
        <dbReference type="ARBA" id="ARBA00022630"/>
    </source>
</evidence>
<dbReference type="GO" id="GO:0050660">
    <property type="term" value="F:flavin adenine dinucleotide binding"/>
    <property type="evidence" value="ECO:0007669"/>
    <property type="project" value="TreeGrafter"/>
</dbReference>
<evidence type="ECO:0000256" key="5">
    <source>
        <dbReference type="ARBA" id="ARBA00023002"/>
    </source>
</evidence>
<evidence type="ECO:0000256" key="2">
    <source>
        <dbReference type="ARBA" id="ARBA00007532"/>
    </source>
</evidence>
<organism evidence="12 13">
    <name type="scientific">Candidatus Agrococcus pullicola</name>
    <dbReference type="NCBI Taxonomy" id="2838429"/>
    <lineage>
        <taxon>Bacteria</taxon>
        <taxon>Bacillati</taxon>
        <taxon>Actinomycetota</taxon>
        <taxon>Actinomycetes</taxon>
        <taxon>Micrococcales</taxon>
        <taxon>Microbacteriaceae</taxon>
        <taxon>Agrococcus</taxon>
    </lineage>
</organism>
<keyword evidence="5 9" id="KW-0560">Oxidoreductase</keyword>
<dbReference type="Proteomes" id="UP000824005">
    <property type="component" value="Unassembled WGS sequence"/>
</dbReference>
<keyword evidence="8 9" id="KW-0676">Redox-active center</keyword>
<gene>
    <name evidence="12" type="ORF">H9830_15450</name>
</gene>
<dbReference type="AlphaFoldDB" id="A0A9D1YY14"/>
<keyword evidence="6" id="KW-0520">NAD</keyword>
<feature type="domain" description="FAD/NAD(P)-binding" evidence="11">
    <location>
        <begin position="6"/>
        <end position="316"/>
    </location>
</feature>
<evidence type="ECO:0000313" key="12">
    <source>
        <dbReference type="EMBL" id="HIY67660.1"/>
    </source>
</evidence>
<dbReference type="InterPro" id="IPR016156">
    <property type="entry name" value="FAD/NAD-linked_Rdtase_dimer_sf"/>
</dbReference>
<dbReference type="PANTHER" id="PTHR22912:SF217">
    <property type="entry name" value="DIHYDROLIPOYL DEHYDROGENASE"/>
    <property type="match status" value="1"/>
</dbReference>
<dbReference type="InterPro" id="IPR050151">
    <property type="entry name" value="Class-I_Pyr_Nuc-Dis_Oxidored"/>
</dbReference>
<evidence type="ECO:0000256" key="1">
    <source>
        <dbReference type="ARBA" id="ARBA00001974"/>
    </source>
</evidence>
<dbReference type="InterPro" id="IPR023753">
    <property type="entry name" value="FAD/NAD-binding_dom"/>
</dbReference>
<protein>
    <submittedName>
        <fullName evidence="12">FAD-dependent oxidoreductase</fullName>
    </submittedName>
</protein>
<accession>A0A9D1YY14</accession>
<keyword evidence="7" id="KW-1015">Disulfide bond</keyword>
<dbReference type="PANTHER" id="PTHR22912">
    <property type="entry name" value="DISULFIDE OXIDOREDUCTASE"/>
    <property type="match status" value="1"/>
</dbReference>
<dbReference type="SUPFAM" id="SSF55424">
    <property type="entry name" value="FAD/NAD-linked reductases, dimerisation (C-terminal) domain"/>
    <property type="match status" value="1"/>
</dbReference>
<evidence type="ECO:0000259" key="11">
    <source>
        <dbReference type="Pfam" id="PF07992"/>
    </source>
</evidence>
<dbReference type="PROSITE" id="PS00076">
    <property type="entry name" value="PYRIDINE_REDOX_1"/>
    <property type="match status" value="1"/>
</dbReference>
<evidence type="ECO:0000256" key="8">
    <source>
        <dbReference type="ARBA" id="ARBA00023284"/>
    </source>
</evidence>
<dbReference type="Gene3D" id="3.50.50.60">
    <property type="entry name" value="FAD/NAD(P)-binding domain"/>
    <property type="match status" value="2"/>
</dbReference>
<keyword evidence="4 9" id="KW-0274">FAD</keyword>
<dbReference type="InterPro" id="IPR012999">
    <property type="entry name" value="Pyr_OxRdtase_I_AS"/>
</dbReference>
<evidence type="ECO:0000256" key="6">
    <source>
        <dbReference type="ARBA" id="ARBA00023027"/>
    </source>
</evidence>
<dbReference type="Pfam" id="PF02852">
    <property type="entry name" value="Pyr_redox_dim"/>
    <property type="match status" value="1"/>
</dbReference>
<name>A0A9D1YY14_9MICO</name>
<evidence type="ECO:0000313" key="13">
    <source>
        <dbReference type="Proteomes" id="UP000824005"/>
    </source>
</evidence>
<reference evidence="12" key="2">
    <citation type="submission" date="2021-04" db="EMBL/GenBank/DDBJ databases">
        <authorList>
            <person name="Gilroy R."/>
        </authorList>
    </citation>
    <scope>NUCLEOTIDE SEQUENCE</scope>
    <source>
        <strain evidence="12">ChiGjej1B1-98</strain>
    </source>
</reference>
<evidence type="ECO:0000259" key="10">
    <source>
        <dbReference type="Pfam" id="PF02852"/>
    </source>
</evidence>
<evidence type="ECO:0000256" key="9">
    <source>
        <dbReference type="RuleBase" id="RU003691"/>
    </source>
</evidence>
<evidence type="ECO:0000256" key="4">
    <source>
        <dbReference type="ARBA" id="ARBA00022827"/>
    </source>
</evidence>
<feature type="domain" description="Pyridine nucleotide-disulphide oxidoreductase dimerisation" evidence="10">
    <location>
        <begin position="335"/>
        <end position="440"/>
    </location>
</feature>
<dbReference type="GO" id="GO:0004148">
    <property type="term" value="F:dihydrolipoyl dehydrogenase (NADH) activity"/>
    <property type="evidence" value="ECO:0007669"/>
    <property type="project" value="TreeGrafter"/>
</dbReference>
<dbReference type="InterPro" id="IPR004099">
    <property type="entry name" value="Pyr_nucl-diS_OxRdtase_dimer"/>
</dbReference>
<proteinExistence type="inferred from homology"/>
<comment type="cofactor">
    <cofactor evidence="1">
        <name>FAD</name>
        <dbReference type="ChEBI" id="CHEBI:57692"/>
    </cofactor>
</comment>
<dbReference type="Pfam" id="PF07992">
    <property type="entry name" value="Pyr_redox_2"/>
    <property type="match status" value="1"/>
</dbReference>